<proteinExistence type="predicted"/>
<dbReference type="AlphaFoldDB" id="A0A645II80"/>
<protein>
    <submittedName>
        <fullName evidence="1">Uncharacterized protein</fullName>
    </submittedName>
</protein>
<organism evidence="1">
    <name type="scientific">bioreactor metagenome</name>
    <dbReference type="NCBI Taxonomy" id="1076179"/>
    <lineage>
        <taxon>unclassified sequences</taxon>
        <taxon>metagenomes</taxon>
        <taxon>ecological metagenomes</taxon>
    </lineage>
</organism>
<accession>A0A645II80</accession>
<comment type="caution">
    <text evidence="1">The sequence shown here is derived from an EMBL/GenBank/DDBJ whole genome shotgun (WGS) entry which is preliminary data.</text>
</comment>
<gene>
    <name evidence="1" type="ORF">SDC9_197815</name>
</gene>
<sequence length="107" mass="12169">MQEGVDLTILRREVAIHRIGVFDDGMVLGVMLDQLTGQCFKLGQYLTLAMLAPGFDEEGANLITGRIEHLRLRQLWRDRPVQAVLSRKVHRSLTWHAAHRGLRAVQT</sequence>
<reference evidence="1" key="1">
    <citation type="submission" date="2019-08" db="EMBL/GenBank/DDBJ databases">
        <authorList>
            <person name="Kucharzyk K."/>
            <person name="Murdoch R.W."/>
            <person name="Higgins S."/>
            <person name="Loffler F."/>
        </authorList>
    </citation>
    <scope>NUCLEOTIDE SEQUENCE</scope>
</reference>
<evidence type="ECO:0000313" key="1">
    <source>
        <dbReference type="EMBL" id="MPN50189.1"/>
    </source>
</evidence>
<dbReference type="EMBL" id="VSSQ01114127">
    <property type="protein sequence ID" value="MPN50189.1"/>
    <property type="molecule type" value="Genomic_DNA"/>
</dbReference>
<name>A0A645II80_9ZZZZ</name>